<accession>A0AAV0P2U3</accession>
<dbReference type="GO" id="GO:0005773">
    <property type="term" value="C:vacuole"/>
    <property type="evidence" value="ECO:0007669"/>
    <property type="project" value="TreeGrafter"/>
</dbReference>
<evidence type="ECO:0000313" key="2">
    <source>
        <dbReference type="EMBL" id="CAI0464907.1"/>
    </source>
</evidence>
<evidence type="ECO:0000313" key="3">
    <source>
        <dbReference type="Proteomes" id="UP001154282"/>
    </source>
</evidence>
<proteinExistence type="inferred from homology"/>
<comment type="similarity">
    <text evidence="1">Belongs to the peptidase S10 family.</text>
</comment>
<sequence>YTPPFSQTGHYVPQLAQLIVKSGSNLSLRAIAVSFNNSSYQPNDSDNLFVLQIGNPTLEFDTDFNAEGQFYWSHGLISDDTYNLANTACNTSRLKRQAVSRNLSDSCKIVAAQLHAQIPDHDFDTHDVTADFCLSKPGSNFVLVESSARLQRRFH</sequence>
<keyword evidence="3" id="KW-1185">Reference proteome</keyword>
<dbReference type="Pfam" id="PF00450">
    <property type="entry name" value="Peptidase_S10"/>
    <property type="match status" value="1"/>
</dbReference>
<feature type="non-terminal residue" evidence="2">
    <location>
        <position position="1"/>
    </location>
</feature>
<comment type="caution">
    <text evidence="2">The sequence shown here is derived from an EMBL/GenBank/DDBJ whole genome shotgun (WGS) entry which is preliminary data.</text>
</comment>
<dbReference type="Gene3D" id="3.40.50.1820">
    <property type="entry name" value="alpha/beta hydrolase"/>
    <property type="match status" value="1"/>
</dbReference>
<dbReference type="SUPFAM" id="SSF53474">
    <property type="entry name" value="alpha/beta-Hydrolases"/>
    <property type="match status" value="1"/>
</dbReference>
<dbReference type="InterPro" id="IPR029058">
    <property type="entry name" value="AB_hydrolase_fold"/>
</dbReference>
<dbReference type="GO" id="GO:0004185">
    <property type="term" value="F:serine-type carboxypeptidase activity"/>
    <property type="evidence" value="ECO:0007669"/>
    <property type="project" value="InterPro"/>
</dbReference>
<evidence type="ECO:0000256" key="1">
    <source>
        <dbReference type="ARBA" id="ARBA00009431"/>
    </source>
</evidence>
<reference evidence="2" key="1">
    <citation type="submission" date="2022-08" db="EMBL/GenBank/DDBJ databases">
        <authorList>
            <person name="Gutierrez-Valencia J."/>
        </authorList>
    </citation>
    <scope>NUCLEOTIDE SEQUENCE</scope>
</reference>
<dbReference type="PANTHER" id="PTHR11802:SF421">
    <property type="entry name" value="CARBOXYPEPTIDASE"/>
    <property type="match status" value="1"/>
</dbReference>
<dbReference type="PANTHER" id="PTHR11802">
    <property type="entry name" value="SERINE PROTEASE FAMILY S10 SERINE CARBOXYPEPTIDASE"/>
    <property type="match status" value="1"/>
</dbReference>
<organism evidence="2 3">
    <name type="scientific">Linum tenue</name>
    <dbReference type="NCBI Taxonomy" id="586396"/>
    <lineage>
        <taxon>Eukaryota</taxon>
        <taxon>Viridiplantae</taxon>
        <taxon>Streptophyta</taxon>
        <taxon>Embryophyta</taxon>
        <taxon>Tracheophyta</taxon>
        <taxon>Spermatophyta</taxon>
        <taxon>Magnoliopsida</taxon>
        <taxon>eudicotyledons</taxon>
        <taxon>Gunneridae</taxon>
        <taxon>Pentapetalae</taxon>
        <taxon>rosids</taxon>
        <taxon>fabids</taxon>
        <taxon>Malpighiales</taxon>
        <taxon>Linaceae</taxon>
        <taxon>Linum</taxon>
    </lineage>
</organism>
<dbReference type="EMBL" id="CAMGYJ010000008">
    <property type="protein sequence ID" value="CAI0464907.1"/>
    <property type="molecule type" value="Genomic_DNA"/>
</dbReference>
<dbReference type="Proteomes" id="UP001154282">
    <property type="component" value="Unassembled WGS sequence"/>
</dbReference>
<dbReference type="InterPro" id="IPR001563">
    <property type="entry name" value="Peptidase_S10"/>
</dbReference>
<gene>
    <name evidence="2" type="ORF">LITE_LOCUS36377</name>
</gene>
<dbReference type="GO" id="GO:0006508">
    <property type="term" value="P:proteolysis"/>
    <property type="evidence" value="ECO:0007669"/>
    <property type="project" value="InterPro"/>
</dbReference>
<protein>
    <submittedName>
        <fullName evidence="2">Uncharacterized protein</fullName>
    </submittedName>
</protein>
<name>A0AAV0P2U3_9ROSI</name>
<dbReference type="AlphaFoldDB" id="A0AAV0P2U3"/>